<evidence type="ECO:0000256" key="3">
    <source>
        <dbReference type="ARBA" id="ARBA00022946"/>
    </source>
</evidence>
<dbReference type="Pfam" id="PF12854">
    <property type="entry name" value="PPR_1"/>
    <property type="match status" value="1"/>
</dbReference>
<feature type="compositionally biased region" description="Basic and acidic residues" evidence="4">
    <location>
        <begin position="347"/>
        <end position="362"/>
    </location>
</feature>
<organism evidence="5">
    <name type="scientific">Aegilops tauschii</name>
    <name type="common">Tausch's goatgrass</name>
    <name type="synonym">Aegilops squarrosa</name>
    <dbReference type="NCBI Taxonomy" id="37682"/>
    <lineage>
        <taxon>Eukaryota</taxon>
        <taxon>Viridiplantae</taxon>
        <taxon>Streptophyta</taxon>
        <taxon>Embryophyta</taxon>
        <taxon>Tracheophyta</taxon>
        <taxon>Spermatophyta</taxon>
        <taxon>Magnoliopsida</taxon>
        <taxon>Liliopsida</taxon>
        <taxon>Poales</taxon>
        <taxon>Poaceae</taxon>
        <taxon>BOP clade</taxon>
        <taxon>Pooideae</taxon>
        <taxon>Triticodae</taxon>
        <taxon>Triticeae</taxon>
        <taxon>Triticinae</taxon>
        <taxon>Aegilops</taxon>
    </lineage>
</organism>
<dbReference type="NCBIfam" id="TIGR00756">
    <property type="entry name" value="PPR"/>
    <property type="match status" value="3"/>
</dbReference>
<evidence type="ECO:0008006" key="6">
    <source>
        <dbReference type="Google" id="ProtNLM"/>
    </source>
</evidence>
<dbReference type="AlphaFoldDB" id="R7W1A7"/>
<sequence>MALLAAVRRLPRAVRLLKPHHLSTTSSSTFFGDSEGPAPAWEPRSPVRSPPDDQFAAWVTRLRPGFTACDLADAINSEQDPDLALALFRWAALRPGFRHGPASYIAALNAASSGKRPVAAENLIHDMRALPANAGCRPNVETFTLLLSTVVRRVRRPPASLVYLHAVRSLSRQMKATGVVPDTYLLNLIIKAYGRCLEVDDALKVFREMPLYGCEPNEFTYGYIVKAMFQKGRTDNGLVYLKTMREKGFVPSGGVYMSAVAALALEWRFEESREVLLDMLDSKRKPDMITYRTLLEELCRATRTEDAFQLLEELKERKRGALDQRMYSELLDGLHWISQPQQNNSLPRRDRGSASDDRGSHD</sequence>
<evidence type="ECO:0000256" key="2">
    <source>
        <dbReference type="ARBA" id="ARBA00022737"/>
    </source>
</evidence>
<protein>
    <recommendedName>
        <fullName evidence="6">Pentacotripeptide-repeat region of PRORP domain-containing protein</fullName>
    </recommendedName>
</protein>
<feature type="region of interest" description="Disordered" evidence="4">
    <location>
        <begin position="340"/>
        <end position="362"/>
    </location>
</feature>
<dbReference type="PROSITE" id="PS51375">
    <property type="entry name" value="PPR"/>
    <property type="match status" value="3"/>
</dbReference>
<evidence type="ECO:0000256" key="1">
    <source>
        <dbReference type="ARBA" id="ARBA00007626"/>
    </source>
</evidence>
<dbReference type="GO" id="GO:0003729">
    <property type="term" value="F:mRNA binding"/>
    <property type="evidence" value="ECO:0007669"/>
    <property type="project" value="TreeGrafter"/>
</dbReference>
<name>R7W1A7_AEGTA</name>
<dbReference type="EnsemblPlants" id="EMT02985">
    <property type="protein sequence ID" value="EMT02985"/>
    <property type="gene ID" value="F775_22474"/>
</dbReference>
<dbReference type="InterPro" id="IPR002885">
    <property type="entry name" value="PPR_rpt"/>
</dbReference>
<dbReference type="PANTHER" id="PTHR47938">
    <property type="entry name" value="RESPIRATORY COMPLEX I CHAPERONE (CIA84), PUTATIVE (AFU_ORTHOLOGUE AFUA_2G06020)-RELATED"/>
    <property type="match status" value="1"/>
</dbReference>
<keyword evidence="2" id="KW-0677">Repeat</keyword>
<feature type="region of interest" description="Disordered" evidence="4">
    <location>
        <begin position="27"/>
        <end position="49"/>
    </location>
</feature>
<comment type="similarity">
    <text evidence="1">Belongs to the PPR family. P subfamily.</text>
</comment>
<dbReference type="PANTHER" id="PTHR47938:SF2">
    <property type="entry name" value="OS06G0184866 PROTEIN"/>
    <property type="match status" value="1"/>
</dbReference>
<evidence type="ECO:0000256" key="4">
    <source>
        <dbReference type="SAM" id="MobiDB-lite"/>
    </source>
</evidence>
<proteinExistence type="inferred from homology"/>
<dbReference type="Pfam" id="PF13041">
    <property type="entry name" value="PPR_2"/>
    <property type="match status" value="1"/>
</dbReference>
<dbReference type="Gene3D" id="1.25.40.10">
    <property type="entry name" value="Tetratricopeptide repeat domain"/>
    <property type="match status" value="2"/>
</dbReference>
<accession>R7W1A7</accession>
<keyword evidence="3" id="KW-0809">Transit peptide</keyword>
<dbReference type="InterPro" id="IPR011990">
    <property type="entry name" value="TPR-like_helical_dom_sf"/>
</dbReference>
<evidence type="ECO:0000313" key="5">
    <source>
        <dbReference type="EnsemblPlants" id="EMT02985"/>
    </source>
</evidence>
<reference evidence="5" key="1">
    <citation type="submission" date="2015-06" db="UniProtKB">
        <authorList>
            <consortium name="EnsemblPlants"/>
        </authorList>
    </citation>
    <scope>IDENTIFICATION</scope>
</reference>